<dbReference type="GO" id="GO:0009231">
    <property type="term" value="P:riboflavin biosynthetic process"/>
    <property type="evidence" value="ECO:0007669"/>
    <property type="project" value="InterPro"/>
</dbReference>
<proteinExistence type="predicted"/>
<name>A0A6J4IMI5_9ACTN</name>
<gene>
    <name evidence="2" type="ORF">AVDCRST_MAG10-2396</name>
</gene>
<sequence length="201" mass="21876">MRELLVDFITSLDGYASAEGWPGWWGLEGPEYLAWLGEQPEVTYLMGSNTYRLMSGFAAGETPAGTDGFTTDEEASVDGLTQASKVVFSSSLEEPLTWANTTLVRDPAVEVVRAMKEDGSGLLSTIGSISLCRSLLRAGLVDRFRVVMFPVITGATGAERIYDGYPDVALEMTDSRTFDGRSQLVEYRPSVLEHPPLHPSA</sequence>
<dbReference type="InterPro" id="IPR002734">
    <property type="entry name" value="RibDG_C"/>
</dbReference>
<protein>
    <recommendedName>
        <fullName evidence="1">Bacterial bifunctional deaminase-reductase C-terminal domain-containing protein</fullName>
    </recommendedName>
</protein>
<feature type="domain" description="Bacterial bifunctional deaminase-reductase C-terminal" evidence="1">
    <location>
        <begin position="4"/>
        <end position="180"/>
    </location>
</feature>
<reference evidence="2" key="1">
    <citation type="submission" date="2020-02" db="EMBL/GenBank/DDBJ databases">
        <authorList>
            <person name="Meier V. D."/>
        </authorList>
    </citation>
    <scope>NUCLEOTIDE SEQUENCE</scope>
    <source>
        <strain evidence="2">AVDCRST_MAG10</strain>
    </source>
</reference>
<organism evidence="2">
    <name type="scientific">uncultured Acidimicrobiales bacterium</name>
    <dbReference type="NCBI Taxonomy" id="310071"/>
    <lineage>
        <taxon>Bacteria</taxon>
        <taxon>Bacillati</taxon>
        <taxon>Actinomycetota</taxon>
        <taxon>Acidimicrobiia</taxon>
        <taxon>Acidimicrobiales</taxon>
        <taxon>environmental samples</taxon>
    </lineage>
</organism>
<evidence type="ECO:0000313" key="2">
    <source>
        <dbReference type="EMBL" id="CAA9254250.1"/>
    </source>
</evidence>
<dbReference type="Pfam" id="PF01872">
    <property type="entry name" value="RibD_C"/>
    <property type="match status" value="1"/>
</dbReference>
<dbReference type="GO" id="GO:0008703">
    <property type="term" value="F:5-amino-6-(5-phosphoribosylamino)uracil reductase activity"/>
    <property type="evidence" value="ECO:0007669"/>
    <property type="project" value="InterPro"/>
</dbReference>
<dbReference type="Gene3D" id="3.40.430.10">
    <property type="entry name" value="Dihydrofolate Reductase, subunit A"/>
    <property type="match status" value="1"/>
</dbReference>
<dbReference type="InterPro" id="IPR024072">
    <property type="entry name" value="DHFR-like_dom_sf"/>
</dbReference>
<accession>A0A6J4IMI5</accession>
<dbReference type="EMBL" id="CADCTB010000145">
    <property type="protein sequence ID" value="CAA9254250.1"/>
    <property type="molecule type" value="Genomic_DNA"/>
</dbReference>
<dbReference type="SUPFAM" id="SSF53597">
    <property type="entry name" value="Dihydrofolate reductase-like"/>
    <property type="match status" value="1"/>
</dbReference>
<evidence type="ECO:0000259" key="1">
    <source>
        <dbReference type="Pfam" id="PF01872"/>
    </source>
</evidence>
<dbReference type="AlphaFoldDB" id="A0A6J4IMI5"/>